<dbReference type="CDD" id="cd10169">
    <property type="entry name" value="ASKHA_NBD_actin-like"/>
    <property type="match status" value="1"/>
</dbReference>
<organism evidence="4 5">
    <name type="scientific">Stegodyphus mimosarum</name>
    <name type="common">African social velvet spider</name>
    <dbReference type="NCBI Taxonomy" id="407821"/>
    <lineage>
        <taxon>Eukaryota</taxon>
        <taxon>Metazoa</taxon>
        <taxon>Ecdysozoa</taxon>
        <taxon>Arthropoda</taxon>
        <taxon>Chelicerata</taxon>
        <taxon>Arachnida</taxon>
        <taxon>Araneae</taxon>
        <taxon>Araneomorphae</taxon>
        <taxon>Entelegynae</taxon>
        <taxon>Eresoidea</taxon>
        <taxon>Eresidae</taxon>
        <taxon>Stegodyphus</taxon>
    </lineage>
</organism>
<dbReference type="OrthoDB" id="337660at2759"/>
<evidence type="ECO:0000256" key="2">
    <source>
        <dbReference type="SAM" id="MobiDB-lite"/>
    </source>
</evidence>
<dbReference type="InterPro" id="IPR001849">
    <property type="entry name" value="PH_domain"/>
</dbReference>
<dbReference type="CDD" id="cd00821">
    <property type="entry name" value="PH"/>
    <property type="match status" value="1"/>
</dbReference>
<dbReference type="Pfam" id="PF00169">
    <property type="entry name" value="PH"/>
    <property type="match status" value="1"/>
</dbReference>
<keyword evidence="5" id="KW-1185">Reference proteome</keyword>
<dbReference type="EMBL" id="KK114769">
    <property type="protein sequence ID" value="KFM63271.1"/>
    <property type="molecule type" value="Genomic_DNA"/>
</dbReference>
<feature type="compositionally biased region" description="Polar residues" evidence="2">
    <location>
        <begin position="546"/>
        <end position="556"/>
    </location>
</feature>
<reference evidence="4 5" key="1">
    <citation type="submission" date="2013-11" db="EMBL/GenBank/DDBJ databases">
        <title>Genome sequencing of Stegodyphus mimosarum.</title>
        <authorList>
            <person name="Bechsgaard J."/>
        </authorList>
    </citation>
    <scope>NUCLEOTIDE SEQUENCE [LARGE SCALE GENOMIC DNA]</scope>
</reference>
<feature type="compositionally biased region" description="Basic and acidic residues" evidence="2">
    <location>
        <begin position="503"/>
        <end position="513"/>
    </location>
</feature>
<dbReference type="SMART" id="SM00233">
    <property type="entry name" value="PH"/>
    <property type="match status" value="1"/>
</dbReference>
<dbReference type="OMA" id="TELNACH"/>
<dbReference type="STRING" id="407821.A0A087TDT2"/>
<dbReference type="PROSITE" id="PS50003">
    <property type="entry name" value="PH_DOMAIN"/>
    <property type="match status" value="1"/>
</dbReference>
<dbReference type="Gene3D" id="3.30.420.40">
    <property type="match status" value="2"/>
</dbReference>
<dbReference type="AlphaFoldDB" id="A0A087TDT2"/>
<comment type="similarity">
    <text evidence="1">Belongs to the actin family.</text>
</comment>
<evidence type="ECO:0000313" key="4">
    <source>
        <dbReference type="EMBL" id="KFM63271.1"/>
    </source>
</evidence>
<feature type="region of interest" description="Disordered" evidence="2">
    <location>
        <begin position="493"/>
        <end position="556"/>
    </location>
</feature>
<dbReference type="Gene3D" id="3.90.640.10">
    <property type="entry name" value="Actin, Chain A, domain 4"/>
    <property type="match status" value="1"/>
</dbReference>
<evidence type="ECO:0000313" key="5">
    <source>
        <dbReference type="Proteomes" id="UP000054359"/>
    </source>
</evidence>
<dbReference type="Pfam" id="PF00022">
    <property type="entry name" value="Actin"/>
    <property type="match status" value="1"/>
</dbReference>
<dbReference type="InterPro" id="IPR011993">
    <property type="entry name" value="PH-like_dom_sf"/>
</dbReference>
<dbReference type="InterPro" id="IPR043129">
    <property type="entry name" value="ATPase_NBD"/>
</dbReference>
<proteinExistence type="inferred from homology"/>
<feature type="domain" description="PH" evidence="3">
    <location>
        <begin position="651"/>
        <end position="748"/>
    </location>
</feature>
<dbReference type="Proteomes" id="UP000054359">
    <property type="component" value="Unassembled WGS sequence"/>
</dbReference>
<feature type="non-terminal residue" evidence="4">
    <location>
        <position position="1144"/>
    </location>
</feature>
<dbReference type="SUPFAM" id="SSF50729">
    <property type="entry name" value="PH domain-like"/>
    <property type="match status" value="1"/>
</dbReference>
<feature type="region of interest" description="Disordered" evidence="2">
    <location>
        <begin position="402"/>
        <end position="429"/>
    </location>
</feature>
<sequence>MPGRALLTFSCPTQWSESTRSLRSSFADDSSSTEISCFADDNKMASSTVRSSSDSTSGFRESLRFFQSQVDKVNVHHITTSTPASRKSQLLNGHNKTHVTTEIGIQSKANPRTAVPSVDNILNNVKSICASRSSKTFESTTSRISSVHRSSSSSEIYNKITPVTFQTSDDQPQKLCEGVTRSEQISTKHKATVSDHSKSQSLLSNFNPVFGTEENVEKERPSDFHDFNSNSRHSKTNIGSSKIELSSAEVDSAANALQHSLSLTKLSSPSCLKTVSDADDISKQKDLDKSVDKIAEMNKDETVNIQTNRTFGQCKEKLSKMELNKNFNLKNDSISGDSKLDSALDDGIIIKECDEGSFEKQSDSFESDYDSQDFVVHKATFPEDYLEAMSEDNYSSVNEDYEVEHPDEQTHGPVTPSPDYGSDEEEYQVQHGDVPQYEDVEFIDNSAQYLSDPRRYAYYPDELELEVIPEEDENDIEDDDYDMYSHEVPHKKGSFQVSNQSSDDSRCNNHGECDSGLTDDQRSSSSTTEECDLEDDTDSAKGSLPLQDSSSESPTYNERANMFQNVEYHKKPHKKKHFNKKITEDYKIPTQNGKSTEVISNINQIEEDVYQIDEDTRQTRSTTGTWDPHELIKVLYRLDFPNEPFKTQTRYINKEGNLEKLPSGRKKATYWNPWKTKYIKLKDGFLYCFDNIRSEKPTTTLQLMGGRIDSLESNMLGIDDQKGHYVVLKCPNEEETASWKNALHSHCAEDFVNAYTSPCLHPLPINQDVIIIDLGSCSIRAGILMSSPTLPQLFFPAVCATSKTGQRKMFGAEALKPSNRKDCQLSFPLRPSGKVAKYSIDVSILPDLLKHVFQELNVSSENFKIQLSMPRNLSLQTKLKVARMLLDDFKVKGINITHQAILSLHAYNSKSGIIVDIGDRLDVIPIIEGYIIESGVTRLPYGGQRMIHHLKHVLAEKNISLVSDVESYLARYILEQLCYVADDHYEELQRYHTNPEDFEMSISTSHFFKEDCPWDEIILDMGRFHVPEGLFTPERWGLDNPGLHKLVHNAIQECGVDLRREMTRSIFISGGLTLLPGFVERLEKEIDKLTPDTISPKVHASPYRYHMSYIGACKIALGEKFDDICITKQMWKKEGNTCVKKWHI</sequence>
<dbReference type="Gene3D" id="2.30.29.30">
    <property type="entry name" value="Pleckstrin-homology domain (PH domain)/Phosphotyrosine-binding domain (PTB)"/>
    <property type="match status" value="1"/>
</dbReference>
<evidence type="ECO:0000256" key="1">
    <source>
        <dbReference type="RuleBase" id="RU000487"/>
    </source>
</evidence>
<name>A0A087TDT2_STEMI</name>
<dbReference type="SUPFAM" id="SSF53067">
    <property type="entry name" value="Actin-like ATPase domain"/>
    <property type="match status" value="2"/>
</dbReference>
<gene>
    <name evidence="4" type="ORF">X975_05423</name>
</gene>
<evidence type="ECO:0000259" key="3">
    <source>
        <dbReference type="PROSITE" id="PS50003"/>
    </source>
</evidence>
<protein>
    <submittedName>
        <fullName evidence="4">Actin, cytoplasmic</fullName>
    </submittedName>
</protein>
<feature type="compositionally biased region" description="Basic and acidic residues" evidence="2">
    <location>
        <begin position="215"/>
        <end position="226"/>
    </location>
</feature>
<feature type="region of interest" description="Disordered" evidence="2">
    <location>
        <begin position="213"/>
        <end position="237"/>
    </location>
</feature>
<dbReference type="InterPro" id="IPR004000">
    <property type="entry name" value="Actin"/>
</dbReference>
<feature type="compositionally biased region" description="Polar residues" evidence="2">
    <location>
        <begin position="227"/>
        <end position="237"/>
    </location>
</feature>
<dbReference type="SMART" id="SM00268">
    <property type="entry name" value="ACTIN"/>
    <property type="match status" value="1"/>
</dbReference>
<accession>A0A087TDT2</accession>
<dbReference type="PANTHER" id="PTHR11937">
    <property type="entry name" value="ACTIN"/>
    <property type="match status" value="1"/>
</dbReference>